<keyword evidence="2" id="KW-1185">Reference proteome</keyword>
<proteinExistence type="predicted"/>
<evidence type="ECO:0008006" key="3">
    <source>
        <dbReference type="Google" id="ProtNLM"/>
    </source>
</evidence>
<dbReference type="Proteomes" id="UP000059419">
    <property type="component" value="Chromosome 1"/>
</dbReference>
<organism evidence="1 2">
    <name type="scientific">Duffyella gerundensis</name>
    <dbReference type="NCBI Taxonomy" id="1619313"/>
    <lineage>
        <taxon>Bacteria</taxon>
        <taxon>Pseudomonadati</taxon>
        <taxon>Pseudomonadota</taxon>
        <taxon>Gammaproteobacteria</taxon>
        <taxon>Enterobacterales</taxon>
        <taxon>Erwiniaceae</taxon>
        <taxon>Duffyella</taxon>
    </lineage>
</organism>
<dbReference type="Pfam" id="PF10689">
    <property type="entry name" value="DUF2496"/>
    <property type="match status" value="1"/>
</dbReference>
<accession>A0A0U5L389</accession>
<name>A0A0U5L389_9GAMM</name>
<gene>
    <name evidence="1" type="ORF">EM595_1002</name>
</gene>
<evidence type="ECO:0000313" key="1">
    <source>
        <dbReference type="EMBL" id="CUU23238.1"/>
    </source>
</evidence>
<dbReference type="NCBIfam" id="NF008266">
    <property type="entry name" value="PRK11038.1"/>
    <property type="match status" value="1"/>
</dbReference>
<sequence length="63" mass="6996">MPENFACEETIMSLESAPDEVKLAVDLIMLLEESQIEADTVLAALEIVKQDYEKKAARLISQA</sequence>
<dbReference type="AlphaFoldDB" id="A0A0U5L389"/>
<dbReference type="PATRIC" id="fig|1619313.3.peg.1042"/>
<dbReference type="EMBL" id="LN907827">
    <property type="protein sequence ID" value="CUU23238.1"/>
    <property type="molecule type" value="Genomic_DNA"/>
</dbReference>
<dbReference type="STRING" id="1619313.EM595_1002"/>
<dbReference type="InterPro" id="IPR019630">
    <property type="entry name" value="DUF2496_YbaM-rel"/>
</dbReference>
<reference evidence="2" key="1">
    <citation type="submission" date="2015-11" db="EMBL/GenBank/DDBJ databases">
        <authorList>
            <person name="Blom J."/>
        </authorList>
    </citation>
    <scope>NUCLEOTIDE SEQUENCE [LARGE SCALE GENOMIC DNA]</scope>
</reference>
<protein>
    <recommendedName>
        <fullName evidence="3">DUF2496 domain-containing protein</fullName>
    </recommendedName>
</protein>
<evidence type="ECO:0000313" key="2">
    <source>
        <dbReference type="Proteomes" id="UP000059419"/>
    </source>
</evidence>
<dbReference type="KEGG" id="ege:EM595_1002"/>